<name>A0A3G6RMB1_CHRLC</name>
<accession>A0A3G6RMB1</accession>
<dbReference type="EMBL" id="CP033924">
    <property type="protein sequence ID" value="AZA82288.1"/>
    <property type="molecule type" value="Genomic_DNA"/>
</dbReference>
<evidence type="ECO:0000313" key="1">
    <source>
        <dbReference type="EMBL" id="AZA82288.1"/>
    </source>
</evidence>
<keyword evidence="4" id="KW-1185">Reference proteome</keyword>
<protein>
    <submittedName>
        <fullName evidence="2">Uncharacterized protein</fullName>
    </submittedName>
</protein>
<reference evidence="1 4" key="2">
    <citation type="submission" date="2018-11" db="EMBL/GenBank/DDBJ databases">
        <title>Proposal to divide the Flavobacteriaceae and reorganize its genera based on Amino Acid Identity values calculated from whole genome sequences.</title>
        <authorList>
            <person name="Nicholson A.C."/>
            <person name="Gulvik C.A."/>
            <person name="Whitney A.M."/>
            <person name="Humrighouse B.W."/>
            <person name="Bell M."/>
            <person name="Holmes B."/>
            <person name="Steigerwalt A.G."/>
            <person name="Villarma A."/>
            <person name="Sheth M."/>
            <person name="Batra D."/>
            <person name="Pryor J."/>
            <person name="Bernardet J.-F."/>
            <person name="Hugo C."/>
            <person name="Kampfer P."/>
            <person name="Newman J."/>
            <person name="McQuiston J.R."/>
        </authorList>
    </citation>
    <scope>NUCLEOTIDE SEQUENCE [LARGE SCALE GENOMIC DNA]</scope>
    <source>
        <strain evidence="1 4">KC_1864</strain>
    </source>
</reference>
<dbReference type="EMBL" id="PPEH01000003">
    <property type="protein sequence ID" value="PNW14038.1"/>
    <property type="molecule type" value="Genomic_DNA"/>
</dbReference>
<dbReference type="RefSeq" id="WP_103291213.1">
    <property type="nucleotide sequence ID" value="NZ_CP033924.1"/>
</dbReference>
<organism evidence="2 3">
    <name type="scientific">Chryseobacterium lactis</name>
    <dbReference type="NCBI Taxonomy" id="1241981"/>
    <lineage>
        <taxon>Bacteria</taxon>
        <taxon>Pseudomonadati</taxon>
        <taxon>Bacteroidota</taxon>
        <taxon>Flavobacteriia</taxon>
        <taxon>Flavobacteriales</taxon>
        <taxon>Weeksellaceae</taxon>
        <taxon>Chryseobacterium group</taxon>
        <taxon>Chryseobacterium</taxon>
    </lineage>
</organism>
<dbReference type="Proteomes" id="UP000279972">
    <property type="component" value="Chromosome"/>
</dbReference>
<evidence type="ECO:0000313" key="4">
    <source>
        <dbReference type="Proteomes" id="UP000279972"/>
    </source>
</evidence>
<dbReference type="Proteomes" id="UP000236262">
    <property type="component" value="Unassembled WGS sequence"/>
</dbReference>
<gene>
    <name evidence="2" type="ORF">C1637_09260</name>
    <name evidence="1" type="ORF">EG342_10445</name>
</gene>
<dbReference type="KEGG" id="clac:EG342_10445"/>
<sequence length="214" mass="24957">MLKLINTIEISPFKYSKEEYEMPDISDHPDSEEWYNRWINAISTLDLDLNAIKAGECLVDMENIDGKNLQIILEVNLKDSDKDSIRAFDGGIVLTIDDEIKIAPNCCSDIGNIAEWQRIFEKETTGWSDLWIGHPWIFYKKENGKIQFSDYSDENLKDFKDIKPVFEVDEDQLKTEFQKIKKHQTNFKNKILEILKKMNFENAEKISEVIAGIK</sequence>
<reference evidence="2 3" key="1">
    <citation type="submission" date="2018-01" db="EMBL/GenBank/DDBJ databases">
        <title>Draft genome sequences of Chryseobacterium lactis NCTC11390, Chryseobacterium oncorhynchi 701B-08, and Chryseobacterium viscerum 687B-08.</title>
        <authorList>
            <person name="Jeong J.-J."/>
            <person name="Lee Y.J."/>
            <person name="Park B."/>
            <person name="Choi I.-G."/>
            <person name="Kim K.D."/>
        </authorList>
    </citation>
    <scope>NUCLEOTIDE SEQUENCE [LARGE SCALE GENOMIC DNA]</scope>
    <source>
        <strain evidence="2 3">NCTC11390</strain>
    </source>
</reference>
<evidence type="ECO:0000313" key="3">
    <source>
        <dbReference type="Proteomes" id="UP000236262"/>
    </source>
</evidence>
<evidence type="ECO:0000313" key="2">
    <source>
        <dbReference type="EMBL" id="PNW14038.1"/>
    </source>
</evidence>
<dbReference type="AlphaFoldDB" id="A0A3G6RMB1"/>
<proteinExistence type="predicted"/>
<dbReference type="OrthoDB" id="662228at2"/>